<evidence type="ECO:0000256" key="13">
    <source>
        <dbReference type="SAM" id="SignalP"/>
    </source>
</evidence>
<feature type="transmembrane region" description="Helical" evidence="12">
    <location>
        <begin position="807"/>
        <end position="827"/>
    </location>
</feature>
<dbReference type="InParanoid" id="A0A4W3GD64"/>
<dbReference type="Gene3D" id="2.10.50.30">
    <property type="entry name" value="GPCR, family 3, nine cysteines domain"/>
    <property type="match status" value="1"/>
</dbReference>
<gene>
    <name evidence="15" type="primary">LOC103176387</name>
</gene>
<keyword evidence="6 12" id="KW-1133">Transmembrane helix</keyword>
<dbReference type="InterPro" id="IPR017978">
    <property type="entry name" value="GPCR_3_C"/>
</dbReference>
<dbReference type="Proteomes" id="UP000314986">
    <property type="component" value="Unassembled WGS sequence"/>
</dbReference>
<feature type="transmembrane region" description="Helical" evidence="12">
    <location>
        <begin position="727"/>
        <end position="746"/>
    </location>
</feature>
<feature type="domain" description="G-protein coupled receptors family 3 profile" evidence="14">
    <location>
        <begin position="612"/>
        <end position="877"/>
    </location>
</feature>
<dbReference type="GO" id="GO:0004930">
    <property type="term" value="F:G protein-coupled receptor activity"/>
    <property type="evidence" value="ECO:0007669"/>
    <property type="project" value="UniProtKB-KW"/>
</dbReference>
<dbReference type="FunFam" id="3.40.50.2300:FF:000016">
    <property type="entry name" value="Taste 1 receptor member 2"/>
    <property type="match status" value="1"/>
</dbReference>
<evidence type="ECO:0000256" key="11">
    <source>
        <dbReference type="ARBA" id="ARBA00023224"/>
    </source>
</evidence>
<feature type="transmembrane region" description="Helical" evidence="12">
    <location>
        <begin position="649"/>
        <end position="670"/>
    </location>
</feature>
<evidence type="ECO:0000256" key="9">
    <source>
        <dbReference type="ARBA" id="ARBA00023170"/>
    </source>
</evidence>
<keyword evidence="7" id="KW-0297">G-protein coupled receptor</keyword>
<feature type="transmembrane region" description="Helical" evidence="12">
    <location>
        <begin position="771"/>
        <end position="795"/>
    </location>
</feature>
<dbReference type="PANTHER" id="PTHR24061">
    <property type="entry name" value="CALCIUM-SENSING RECEPTOR-RELATED"/>
    <property type="match status" value="1"/>
</dbReference>
<evidence type="ECO:0000256" key="5">
    <source>
        <dbReference type="ARBA" id="ARBA00022729"/>
    </source>
</evidence>
<dbReference type="AlphaFoldDB" id="A0A4W3GD64"/>
<dbReference type="PANTHER" id="PTHR24061:SF1">
    <property type="entry name" value="VOMERONASAL 2, RECEPTOR 2-RELATED"/>
    <property type="match status" value="1"/>
</dbReference>
<dbReference type="InterPro" id="IPR000337">
    <property type="entry name" value="GPCR_3"/>
</dbReference>
<evidence type="ECO:0000256" key="4">
    <source>
        <dbReference type="ARBA" id="ARBA00022692"/>
    </source>
</evidence>
<accession>A0A4W3GD64</accession>
<dbReference type="InterPro" id="IPR011500">
    <property type="entry name" value="GPCR_3_9-Cys_dom"/>
</dbReference>
<dbReference type="PROSITE" id="PS50259">
    <property type="entry name" value="G_PROTEIN_RECEP_F3_4"/>
    <property type="match status" value="1"/>
</dbReference>
<evidence type="ECO:0000259" key="14">
    <source>
        <dbReference type="PROSITE" id="PS50259"/>
    </source>
</evidence>
<feature type="transmembrane region" description="Helical" evidence="12">
    <location>
        <begin position="833"/>
        <end position="855"/>
    </location>
</feature>
<sequence>MNPSAYYFRLLVYLAMTVAVSGKSTCKLKGKFNLNSFKMPGDVILGGMFPIHHRVKSSNASSSTTPESVGCEGFNFRTFRWARTMIFAINEINKNNLILPDVQLGYTIYDSCFTISKAVEGTLTYLTGQDEAVPNYRCGTGAPLAVLIGAGGSALSIATARILGLYYFPQVDYSASCSVLSDKFQFPSFLRTIPNDNFQSRAMAKFVMHFGWAWVGTIASDDDYGKYGIKVFKEAVEKVGVCISFSETIPKVYARDKIVQIVETIKESTAKIIVVFSADIDLSSLIEEVIRHNISGRTWIASEAWVTSALISKREYSSLLEGTIGFGIRRADIQGLRDFLTELEPQNNSEKLVTEFWEKTFDCMWPENGFTMSKMLSSKSIESSEMDAAVRIHDIPPLSQRFCTGKEKLKDINNTYSDVSQLRLTYSVYKSVYTVAHALHNMHTCKPGSGPFVNGTCADIQKFEPWQVCFHFLNGEDIYFDINGDVKAAYDIMNWRRSPDGYISYTLVGSYNESADSDQDMVIYNDSIIWNNEQITPPVSLCSESCQPGTRKGIRQGEPVCCFDCIPCADGEITNTTDARECIECLEDYWSNEKRDECLHKDIEYLGYNDPLGIALIVLSILGACVTAAVGAVYLVRRDTALVKSNDRGLSFLLLFSLVISFLSSVFFVGQPQNWSCMTRQVLLALSFSVCLSCMLAKAFALMLVARAAKAPEKTEQKAAGHLQQRVIASIFIFCHACLCLAWLLIFPPHPLKNTLSQNIKIILECSEGSVVFLCCVLGYDLLLAAICFIFAFIARKLPDNFNEAKFMTFALLVFFIVWISFIPAYLSTRGKYMVAVEIFAILASSFGMLGCLFLPKCYIILLKPERNTEELVTGKTNGNDKSAPLTSQSLSTSGVSTTCSTHFSGSSSLYFKASVYNGHALYSNVFYSLLLILSHDYT</sequence>
<evidence type="ECO:0000256" key="10">
    <source>
        <dbReference type="ARBA" id="ARBA00023180"/>
    </source>
</evidence>
<keyword evidence="16" id="KW-1185">Reference proteome</keyword>
<dbReference type="InterPro" id="IPR028082">
    <property type="entry name" value="Peripla_BP_I"/>
</dbReference>
<keyword evidence="8 12" id="KW-0472">Membrane</keyword>
<keyword evidence="9" id="KW-0675">Receptor</keyword>
<dbReference type="GO" id="GO:0004984">
    <property type="term" value="F:olfactory receptor activity"/>
    <property type="evidence" value="ECO:0007669"/>
    <property type="project" value="TreeGrafter"/>
</dbReference>
<dbReference type="GO" id="GO:0005886">
    <property type="term" value="C:plasma membrane"/>
    <property type="evidence" value="ECO:0007669"/>
    <property type="project" value="UniProtKB-SubCell"/>
</dbReference>
<evidence type="ECO:0000256" key="1">
    <source>
        <dbReference type="ARBA" id="ARBA00004651"/>
    </source>
</evidence>
<dbReference type="Pfam" id="PF07562">
    <property type="entry name" value="NCD3G"/>
    <property type="match status" value="1"/>
</dbReference>
<reference evidence="16" key="1">
    <citation type="journal article" date="2006" name="Science">
        <title>Ancient noncoding elements conserved in the human genome.</title>
        <authorList>
            <person name="Venkatesh B."/>
            <person name="Kirkness E.F."/>
            <person name="Loh Y.H."/>
            <person name="Halpern A.L."/>
            <person name="Lee A.P."/>
            <person name="Johnson J."/>
            <person name="Dandona N."/>
            <person name="Viswanathan L.D."/>
            <person name="Tay A."/>
            <person name="Venter J.C."/>
            <person name="Strausberg R.L."/>
            <person name="Brenner S."/>
        </authorList>
    </citation>
    <scope>NUCLEOTIDE SEQUENCE [LARGE SCALE GENOMIC DNA]</scope>
</reference>
<evidence type="ECO:0000313" key="16">
    <source>
        <dbReference type="Proteomes" id="UP000314986"/>
    </source>
</evidence>
<feature type="transmembrane region" description="Helical" evidence="12">
    <location>
        <begin position="682"/>
        <end position="706"/>
    </location>
</feature>
<dbReference type="InterPro" id="IPR001828">
    <property type="entry name" value="ANF_lig-bd_rcpt"/>
</dbReference>
<comment type="similarity">
    <text evidence="2">Belongs to the G-protein coupled receptor 3 family.</text>
</comment>
<evidence type="ECO:0000256" key="2">
    <source>
        <dbReference type="ARBA" id="ARBA00007242"/>
    </source>
</evidence>
<protein>
    <submittedName>
        <fullName evidence="15">Vomeronasal 2, receptor 1</fullName>
    </submittedName>
</protein>
<keyword evidence="10" id="KW-0325">Glycoprotein</keyword>
<organism evidence="15 16">
    <name type="scientific">Callorhinchus milii</name>
    <name type="common">Ghost shark</name>
    <dbReference type="NCBI Taxonomy" id="7868"/>
    <lineage>
        <taxon>Eukaryota</taxon>
        <taxon>Metazoa</taxon>
        <taxon>Chordata</taxon>
        <taxon>Craniata</taxon>
        <taxon>Vertebrata</taxon>
        <taxon>Chondrichthyes</taxon>
        <taxon>Holocephali</taxon>
        <taxon>Chimaeriformes</taxon>
        <taxon>Callorhinchidae</taxon>
        <taxon>Callorhinchus</taxon>
    </lineage>
</organism>
<keyword evidence="5 13" id="KW-0732">Signal</keyword>
<proteinExistence type="inferred from homology"/>
<dbReference type="Pfam" id="PF00003">
    <property type="entry name" value="7tm_3"/>
    <property type="match status" value="1"/>
</dbReference>
<dbReference type="OMA" id="INWQVNS"/>
<reference evidence="15" key="5">
    <citation type="submission" date="2025-09" db="UniProtKB">
        <authorList>
            <consortium name="Ensembl"/>
        </authorList>
    </citation>
    <scope>IDENTIFICATION</scope>
</reference>
<reference evidence="15" key="4">
    <citation type="submission" date="2025-08" db="UniProtKB">
        <authorList>
            <consortium name="Ensembl"/>
        </authorList>
    </citation>
    <scope>IDENTIFICATION</scope>
</reference>
<dbReference type="InterPro" id="IPR000068">
    <property type="entry name" value="GPCR_3_Ca_sens_rcpt-rel"/>
</dbReference>
<dbReference type="Pfam" id="PF01094">
    <property type="entry name" value="ANF_receptor"/>
    <property type="match status" value="1"/>
</dbReference>
<evidence type="ECO:0000256" key="7">
    <source>
        <dbReference type="ARBA" id="ARBA00023040"/>
    </source>
</evidence>
<keyword evidence="11" id="KW-0807">Transducer</keyword>
<evidence type="ECO:0000313" key="15">
    <source>
        <dbReference type="Ensembl" id="ENSCMIP00000000752.1"/>
    </source>
</evidence>
<dbReference type="Ensembl" id="ENSCMIT00000000801.1">
    <property type="protein sequence ID" value="ENSCMIP00000000752.1"/>
    <property type="gene ID" value="ENSCMIG00000000520.1"/>
</dbReference>
<comment type="subcellular location">
    <subcellularLocation>
        <location evidence="1">Cell membrane</location>
        <topology evidence="1">Multi-pass membrane protein</topology>
    </subcellularLocation>
</comment>
<dbReference type="Gene3D" id="3.40.50.2300">
    <property type="match status" value="2"/>
</dbReference>
<feature type="transmembrane region" description="Helical" evidence="12">
    <location>
        <begin position="612"/>
        <end position="637"/>
    </location>
</feature>
<dbReference type="InterPro" id="IPR038550">
    <property type="entry name" value="GPCR_3_9-Cys_sf"/>
</dbReference>
<name>A0A4W3GD64_CALMI</name>
<dbReference type="PRINTS" id="PR00248">
    <property type="entry name" value="GPCRMGR"/>
</dbReference>
<evidence type="ECO:0000256" key="8">
    <source>
        <dbReference type="ARBA" id="ARBA00023136"/>
    </source>
</evidence>
<feature type="signal peptide" evidence="13">
    <location>
        <begin position="1"/>
        <end position="22"/>
    </location>
</feature>
<dbReference type="CDD" id="cd06364">
    <property type="entry name" value="PBP1_CaSR"/>
    <property type="match status" value="1"/>
</dbReference>
<evidence type="ECO:0000256" key="12">
    <source>
        <dbReference type="SAM" id="Phobius"/>
    </source>
</evidence>
<dbReference type="GeneTree" id="ENSGT00940000160473"/>
<reference evidence="16" key="3">
    <citation type="journal article" date="2014" name="Nature">
        <title>Elephant shark genome provides unique insights into gnathostome evolution.</title>
        <authorList>
            <consortium name="International Elephant Shark Genome Sequencing Consortium"/>
            <person name="Venkatesh B."/>
            <person name="Lee A.P."/>
            <person name="Ravi V."/>
            <person name="Maurya A.K."/>
            <person name="Lian M.M."/>
            <person name="Swann J.B."/>
            <person name="Ohta Y."/>
            <person name="Flajnik M.F."/>
            <person name="Sutoh Y."/>
            <person name="Kasahara M."/>
            <person name="Hoon S."/>
            <person name="Gangu V."/>
            <person name="Roy S.W."/>
            <person name="Irimia M."/>
            <person name="Korzh V."/>
            <person name="Kondrychyn I."/>
            <person name="Lim Z.W."/>
            <person name="Tay B.H."/>
            <person name="Tohari S."/>
            <person name="Kong K.W."/>
            <person name="Ho S."/>
            <person name="Lorente-Galdos B."/>
            <person name="Quilez J."/>
            <person name="Marques-Bonet T."/>
            <person name="Raney B.J."/>
            <person name="Ingham P.W."/>
            <person name="Tay A."/>
            <person name="Hillier L.W."/>
            <person name="Minx P."/>
            <person name="Boehm T."/>
            <person name="Wilson R.K."/>
            <person name="Brenner S."/>
            <person name="Warren W.C."/>
        </authorList>
    </citation>
    <scope>NUCLEOTIDE SEQUENCE [LARGE SCALE GENOMIC DNA]</scope>
</reference>
<keyword evidence="3" id="KW-1003">Cell membrane</keyword>
<feature type="chain" id="PRO_5021379682" evidence="13">
    <location>
        <begin position="23"/>
        <end position="939"/>
    </location>
</feature>
<dbReference type="FunFam" id="2.10.50.30:FF:000002">
    <property type="entry name" value="Vomeronasal 2 receptor, h1"/>
    <property type="match status" value="1"/>
</dbReference>
<reference evidence="16" key="2">
    <citation type="journal article" date="2007" name="PLoS Biol.">
        <title>Survey sequencing and comparative analysis of the elephant shark (Callorhinchus milii) genome.</title>
        <authorList>
            <person name="Venkatesh B."/>
            <person name="Kirkness E.F."/>
            <person name="Loh Y.H."/>
            <person name="Halpern A.L."/>
            <person name="Lee A.P."/>
            <person name="Johnson J."/>
            <person name="Dandona N."/>
            <person name="Viswanathan L.D."/>
            <person name="Tay A."/>
            <person name="Venter J.C."/>
            <person name="Strausberg R.L."/>
            <person name="Brenner S."/>
        </authorList>
    </citation>
    <scope>NUCLEOTIDE SEQUENCE [LARGE SCALE GENOMIC DNA]</scope>
</reference>
<keyword evidence="4 12" id="KW-0812">Transmembrane</keyword>
<dbReference type="PRINTS" id="PR00592">
    <property type="entry name" value="CASENSINGR"/>
</dbReference>
<evidence type="ECO:0000256" key="6">
    <source>
        <dbReference type="ARBA" id="ARBA00022989"/>
    </source>
</evidence>
<evidence type="ECO:0000256" key="3">
    <source>
        <dbReference type="ARBA" id="ARBA00022475"/>
    </source>
</evidence>
<dbReference type="SUPFAM" id="SSF53822">
    <property type="entry name" value="Periplasmic binding protein-like I"/>
    <property type="match status" value="1"/>
</dbReference>